<dbReference type="Proteomes" id="UP001202328">
    <property type="component" value="Unassembled WGS sequence"/>
</dbReference>
<comment type="caution">
    <text evidence="1">The sequence shown here is derived from an EMBL/GenBank/DDBJ whole genome shotgun (WGS) entry which is preliminary data.</text>
</comment>
<keyword evidence="2" id="KW-1185">Reference proteome</keyword>
<evidence type="ECO:0000313" key="2">
    <source>
        <dbReference type="Proteomes" id="UP001202328"/>
    </source>
</evidence>
<name>A0AAD4XMD1_9MAGN</name>
<evidence type="ECO:0000313" key="1">
    <source>
        <dbReference type="EMBL" id="KAI3932692.1"/>
    </source>
</evidence>
<protein>
    <submittedName>
        <fullName evidence="1">Uncharacterized protein</fullName>
    </submittedName>
</protein>
<gene>
    <name evidence="1" type="ORF">MKW98_012663</name>
</gene>
<dbReference type="AlphaFoldDB" id="A0AAD4XMD1"/>
<organism evidence="1 2">
    <name type="scientific">Papaver atlanticum</name>
    <dbReference type="NCBI Taxonomy" id="357466"/>
    <lineage>
        <taxon>Eukaryota</taxon>
        <taxon>Viridiplantae</taxon>
        <taxon>Streptophyta</taxon>
        <taxon>Embryophyta</taxon>
        <taxon>Tracheophyta</taxon>
        <taxon>Spermatophyta</taxon>
        <taxon>Magnoliopsida</taxon>
        <taxon>Ranunculales</taxon>
        <taxon>Papaveraceae</taxon>
        <taxon>Papaveroideae</taxon>
        <taxon>Papaver</taxon>
    </lineage>
</organism>
<dbReference type="EMBL" id="JAJJMB010006998">
    <property type="protein sequence ID" value="KAI3932692.1"/>
    <property type="molecule type" value="Genomic_DNA"/>
</dbReference>
<reference evidence="1" key="1">
    <citation type="submission" date="2022-04" db="EMBL/GenBank/DDBJ databases">
        <title>A functionally conserved STORR gene fusion in Papaver species that diverged 16.8 million years ago.</title>
        <authorList>
            <person name="Catania T."/>
        </authorList>
    </citation>
    <scope>NUCLEOTIDE SEQUENCE</scope>
    <source>
        <strain evidence="1">S-188037</strain>
    </source>
</reference>
<proteinExistence type="predicted"/>
<accession>A0AAD4XMD1</accession>
<sequence>MVPFVFPLGLKLWKGEGCISSSKIPFRIECEFRHLASKHGTMLMSRWVQVYQRSLFKHEWAAAVERWLQKDKAS</sequence>